<reference evidence="2" key="1">
    <citation type="submission" date="2019-10" db="EMBL/GenBank/DDBJ databases">
        <title>Draft genome sequece of Microseira wollei NIES-4236.</title>
        <authorList>
            <person name="Yamaguchi H."/>
            <person name="Suzuki S."/>
            <person name="Kawachi M."/>
        </authorList>
    </citation>
    <scope>NUCLEOTIDE SEQUENCE</scope>
    <source>
        <strain evidence="2">NIES-4236</strain>
    </source>
</reference>
<proteinExistence type="predicted"/>
<dbReference type="Proteomes" id="UP001050975">
    <property type="component" value="Unassembled WGS sequence"/>
</dbReference>
<dbReference type="AlphaFoldDB" id="A0AAV3X4K4"/>
<dbReference type="RefSeq" id="WP_226577741.1">
    <property type="nucleotide sequence ID" value="NZ_BLAY01000021.1"/>
</dbReference>
<keyword evidence="3" id="KW-1185">Reference proteome</keyword>
<comment type="caution">
    <text evidence="2">The sequence shown here is derived from an EMBL/GenBank/DDBJ whole genome shotgun (WGS) entry which is preliminary data.</text>
</comment>
<accession>A0AAV3X4K4</accession>
<name>A0AAV3X4K4_9CYAN</name>
<feature type="region of interest" description="Disordered" evidence="1">
    <location>
        <begin position="25"/>
        <end position="50"/>
    </location>
</feature>
<gene>
    <name evidence="2" type="ORF">MiSe_17610</name>
</gene>
<evidence type="ECO:0000256" key="1">
    <source>
        <dbReference type="SAM" id="MobiDB-lite"/>
    </source>
</evidence>
<evidence type="ECO:0000313" key="3">
    <source>
        <dbReference type="Proteomes" id="UP001050975"/>
    </source>
</evidence>
<protein>
    <submittedName>
        <fullName evidence="2">Uncharacterized protein</fullName>
    </submittedName>
</protein>
<sequence>MSEQFKAVEIKQPRTTKIQLEIKEIAQPTTSRHTKSHHGVDGDGGDASNE</sequence>
<organism evidence="2 3">
    <name type="scientific">Microseira wollei NIES-4236</name>
    <dbReference type="NCBI Taxonomy" id="2530354"/>
    <lineage>
        <taxon>Bacteria</taxon>
        <taxon>Bacillati</taxon>
        <taxon>Cyanobacteriota</taxon>
        <taxon>Cyanophyceae</taxon>
        <taxon>Oscillatoriophycideae</taxon>
        <taxon>Aerosakkonematales</taxon>
        <taxon>Aerosakkonemataceae</taxon>
        <taxon>Microseira</taxon>
    </lineage>
</organism>
<dbReference type="EMBL" id="BLAY01000021">
    <property type="protein sequence ID" value="GET37008.1"/>
    <property type="molecule type" value="Genomic_DNA"/>
</dbReference>
<evidence type="ECO:0000313" key="2">
    <source>
        <dbReference type="EMBL" id="GET37008.1"/>
    </source>
</evidence>